<feature type="domain" description="DUF1731" evidence="3">
    <location>
        <begin position="251"/>
        <end position="283"/>
    </location>
</feature>
<dbReference type="EMBL" id="RBWV01000012">
    <property type="protein sequence ID" value="RKS74012.1"/>
    <property type="molecule type" value="Genomic_DNA"/>
</dbReference>
<dbReference type="InParanoid" id="A0A420XPB8"/>
<organism evidence="4 5">
    <name type="scientific">Motilibacter peucedani</name>
    <dbReference type="NCBI Taxonomy" id="598650"/>
    <lineage>
        <taxon>Bacteria</taxon>
        <taxon>Bacillati</taxon>
        <taxon>Actinomycetota</taxon>
        <taxon>Actinomycetes</taxon>
        <taxon>Motilibacterales</taxon>
        <taxon>Motilibacteraceae</taxon>
        <taxon>Motilibacter</taxon>
    </lineage>
</organism>
<protein>
    <recommendedName>
        <fullName evidence="6">TIGR01777 family protein</fullName>
    </recommendedName>
</protein>
<name>A0A420XPB8_9ACTN</name>
<dbReference type="InterPro" id="IPR001509">
    <property type="entry name" value="Epimerase_deHydtase"/>
</dbReference>
<dbReference type="Gene3D" id="3.40.50.720">
    <property type="entry name" value="NAD(P)-binding Rossmann-like Domain"/>
    <property type="match status" value="1"/>
</dbReference>
<evidence type="ECO:0000313" key="5">
    <source>
        <dbReference type="Proteomes" id="UP000281955"/>
    </source>
</evidence>
<proteinExistence type="inferred from homology"/>
<dbReference type="PANTHER" id="PTHR11092:SF0">
    <property type="entry name" value="EPIMERASE FAMILY PROTEIN SDR39U1"/>
    <property type="match status" value="1"/>
</dbReference>
<evidence type="ECO:0000313" key="4">
    <source>
        <dbReference type="EMBL" id="RKS74012.1"/>
    </source>
</evidence>
<evidence type="ECO:0000259" key="2">
    <source>
        <dbReference type="Pfam" id="PF01370"/>
    </source>
</evidence>
<dbReference type="Pfam" id="PF01370">
    <property type="entry name" value="Epimerase"/>
    <property type="match status" value="1"/>
</dbReference>
<dbReference type="FunCoup" id="A0A420XPB8">
    <property type="interactions" value="250"/>
</dbReference>
<dbReference type="InterPro" id="IPR036291">
    <property type="entry name" value="NAD(P)-bd_dom_sf"/>
</dbReference>
<dbReference type="OrthoDB" id="9801773at2"/>
<dbReference type="RefSeq" id="WP_121193787.1">
    <property type="nucleotide sequence ID" value="NZ_RBWV01000012.1"/>
</dbReference>
<dbReference type="Proteomes" id="UP000281955">
    <property type="component" value="Unassembled WGS sequence"/>
</dbReference>
<dbReference type="SUPFAM" id="SSF51735">
    <property type="entry name" value="NAD(P)-binding Rossmann-fold domains"/>
    <property type="match status" value="1"/>
</dbReference>
<sequence>MGQTQVVAVTGSSGLIGSALVASLEADGHRVVRLVRREPAARGEVRWDPAVGTLDPAGLEGVDGVVHLAGAGVGERRWSAAQRTRILESRTRSTDLLARTCATLDRPPAVFVSGSAVGLYGDTGDRVVDETAPRGSGFLADVVTAWERSAAPAQEAGIRTAFARTGVVTTTTGGALGRLLPLVRLGLGGPLGSGRQWWPLISLGDEVRALRLLLDDERATGAYNLVTTTAQMGTFVRALGAAWSRPAVLPVPAPVLRLVLGEMSRVVLDSQRVVSTRLPELGFVAEDAGVEGIVAALRRERAAGRA</sequence>
<evidence type="ECO:0000256" key="1">
    <source>
        <dbReference type="ARBA" id="ARBA00009353"/>
    </source>
</evidence>
<dbReference type="AlphaFoldDB" id="A0A420XPB8"/>
<gene>
    <name evidence="4" type="ORF">CLV35_2510</name>
</gene>
<feature type="domain" description="NAD-dependent epimerase/dehydratase" evidence="2">
    <location>
        <begin position="7"/>
        <end position="224"/>
    </location>
</feature>
<comment type="similarity">
    <text evidence="1">Belongs to the NAD(P)-dependent epimerase/dehydratase family. SDR39U1 subfamily.</text>
</comment>
<evidence type="ECO:0000259" key="3">
    <source>
        <dbReference type="Pfam" id="PF08338"/>
    </source>
</evidence>
<dbReference type="InterPro" id="IPR010099">
    <property type="entry name" value="SDR39U1"/>
</dbReference>
<keyword evidence="5" id="KW-1185">Reference proteome</keyword>
<accession>A0A420XPB8</accession>
<evidence type="ECO:0008006" key="6">
    <source>
        <dbReference type="Google" id="ProtNLM"/>
    </source>
</evidence>
<dbReference type="Pfam" id="PF08338">
    <property type="entry name" value="DUF1731"/>
    <property type="match status" value="1"/>
</dbReference>
<comment type="caution">
    <text evidence="4">The sequence shown here is derived from an EMBL/GenBank/DDBJ whole genome shotgun (WGS) entry which is preliminary data.</text>
</comment>
<reference evidence="4 5" key="1">
    <citation type="submission" date="2018-10" db="EMBL/GenBank/DDBJ databases">
        <title>Genomic Encyclopedia of Archaeal and Bacterial Type Strains, Phase II (KMG-II): from individual species to whole genera.</title>
        <authorList>
            <person name="Goeker M."/>
        </authorList>
    </citation>
    <scope>NUCLEOTIDE SEQUENCE [LARGE SCALE GENOMIC DNA]</scope>
    <source>
        <strain evidence="4 5">RP-AC37</strain>
    </source>
</reference>
<dbReference type="InterPro" id="IPR013549">
    <property type="entry name" value="DUF1731"/>
</dbReference>
<dbReference type="NCBIfam" id="TIGR01777">
    <property type="entry name" value="yfcH"/>
    <property type="match status" value="1"/>
</dbReference>
<dbReference type="PANTHER" id="PTHR11092">
    <property type="entry name" value="SUGAR NUCLEOTIDE EPIMERASE RELATED"/>
    <property type="match status" value="1"/>
</dbReference>